<feature type="signal peptide" evidence="2">
    <location>
        <begin position="1"/>
        <end position="30"/>
    </location>
</feature>
<dbReference type="Gene3D" id="3.40.190.10">
    <property type="entry name" value="Periplasmic binding protein-like II"/>
    <property type="match status" value="1"/>
</dbReference>
<protein>
    <recommendedName>
        <fullName evidence="5">LacI family transcriptional regulator</fullName>
    </recommendedName>
</protein>
<dbReference type="Gene3D" id="3.40.190.150">
    <property type="entry name" value="Bordetella uptake gene, domain 1"/>
    <property type="match status" value="1"/>
</dbReference>
<dbReference type="PANTHER" id="PTHR42928:SF5">
    <property type="entry name" value="BLR1237 PROTEIN"/>
    <property type="match status" value="1"/>
</dbReference>
<keyword evidence="2" id="KW-0732">Signal</keyword>
<dbReference type="PIRSF" id="PIRSF017082">
    <property type="entry name" value="YflP"/>
    <property type="match status" value="1"/>
</dbReference>
<accession>A0A1W6Z5P2</accession>
<dbReference type="InterPro" id="IPR042100">
    <property type="entry name" value="Bug_dom1"/>
</dbReference>
<dbReference type="Pfam" id="PF03401">
    <property type="entry name" value="TctC"/>
    <property type="match status" value="1"/>
</dbReference>
<evidence type="ECO:0008006" key="5">
    <source>
        <dbReference type="Google" id="ProtNLM"/>
    </source>
</evidence>
<dbReference type="PANTHER" id="PTHR42928">
    <property type="entry name" value="TRICARBOXYLATE-BINDING PROTEIN"/>
    <property type="match status" value="1"/>
</dbReference>
<sequence>METSLMTFSKRLLRWAGACAAALACNAAMAADDAADYPARPITLLVGFPAGGPADQAARILADRLQSAWHGARIVVENRGGANGTIAAAAMTKAAPDGYTLFLVTRSHVNVKWLYKTLPFDVEKDFQPVAVLLTMPNVLVVGPSVKEKDYASLARDIAAKPDTFTAFSSGNGSDPHLALAEFQDKTGLRIRHIPYKGGAQGMMDMLSGRVDLSFATLGTVMAQIQQGKLRGFAIGGEARNPQLPDVPTFAEVGVKDFSPQAWYGVMAPAGTPPAIVAKLNRTINQVMNTPEGRKQLAQMGALPARLSPQEFAKLYAHDIAVNGRLIQELHVGVD</sequence>
<dbReference type="Proteomes" id="UP000194139">
    <property type="component" value="Chromosome"/>
</dbReference>
<name>A0A1W6Z5P2_9BORD</name>
<dbReference type="AlphaFoldDB" id="A0A1W6Z5P2"/>
<dbReference type="CDD" id="cd07012">
    <property type="entry name" value="PBP2_Bug_TTT"/>
    <property type="match status" value="1"/>
</dbReference>
<gene>
    <name evidence="3" type="ORF">CAL13_21020</name>
</gene>
<dbReference type="EMBL" id="CP021109">
    <property type="protein sequence ID" value="ARP88419.1"/>
    <property type="molecule type" value="Genomic_DNA"/>
</dbReference>
<feature type="chain" id="PRO_5013297958" description="LacI family transcriptional regulator" evidence="2">
    <location>
        <begin position="31"/>
        <end position="334"/>
    </location>
</feature>
<dbReference type="SUPFAM" id="SSF53850">
    <property type="entry name" value="Periplasmic binding protein-like II"/>
    <property type="match status" value="1"/>
</dbReference>
<dbReference type="InterPro" id="IPR005064">
    <property type="entry name" value="BUG"/>
</dbReference>
<evidence type="ECO:0000313" key="3">
    <source>
        <dbReference type="EMBL" id="ARP88419.1"/>
    </source>
</evidence>
<organism evidence="3 4">
    <name type="scientific">Bordetella genomosp. 9</name>
    <dbReference type="NCBI Taxonomy" id="1416803"/>
    <lineage>
        <taxon>Bacteria</taxon>
        <taxon>Pseudomonadati</taxon>
        <taxon>Pseudomonadota</taxon>
        <taxon>Betaproteobacteria</taxon>
        <taxon>Burkholderiales</taxon>
        <taxon>Alcaligenaceae</taxon>
        <taxon>Bordetella</taxon>
    </lineage>
</organism>
<evidence type="ECO:0000256" key="1">
    <source>
        <dbReference type="ARBA" id="ARBA00006987"/>
    </source>
</evidence>
<reference evidence="3 4" key="1">
    <citation type="submission" date="2017-05" db="EMBL/GenBank/DDBJ databases">
        <title>Complete and WGS of Bordetella genogroups.</title>
        <authorList>
            <person name="Spilker T."/>
            <person name="LiPuma J."/>
        </authorList>
    </citation>
    <scope>NUCLEOTIDE SEQUENCE [LARGE SCALE GENOMIC DNA]</scope>
    <source>
        <strain evidence="3 4">AU17164</strain>
    </source>
</reference>
<evidence type="ECO:0000256" key="2">
    <source>
        <dbReference type="SAM" id="SignalP"/>
    </source>
</evidence>
<keyword evidence="4" id="KW-1185">Reference proteome</keyword>
<proteinExistence type="inferred from homology"/>
<evidence type="ECO:0000313" key="4">
    <source>
        <dbReference type="Proteomes" id="UP000194139"/>
    </source>
</evidence>
<comment type="similarity">
    <text evidence="1">Belongs to the UPF0065 (bug) family.</text>
</comment>